<keyword evidence="4" id="KW-1185">Reference proteome</keyword>
<keyword evidence="1" id="KW-0812">Transmembrane</keyword>
<keyword evidence="1" id="KW-1133">Transmembrane helix</keyword>
<dbReference type="Pfam" id="PF02517">
    <property type="entry name" value="Rce1-like"/>
    <property type="match status" value="1"/>
</dbReference>
<dbReference type="GO" id="GO:0008237">
    <property type="term" value="F:metallopeptidase activity"/>
    <property type="evidence" value="ECO:0007669"/>
    <property type="project" value="UniProtKB-KW"/>
</dbReference>
<gene>
    <name evidence="3" type="ORF">CGL56_17130</name>
</gene>
<keyword evidence="3" id="KW-0645">Protease</keyword>
<keyword evidence="1" id="KW-0472">Membrane</keyword>
<feature type="transmembrane region" description="Helical" evidence="1">
    <location>
        <begin position="192"/>
        <end position="213"/>
    </location>
</feature>
<dbReference type="OrthoDB" id="193898at2"/>
<proteinExistence type="predicted"/>
<keyword evidence="3" id="KW-0378">Hydrolase</keyword>
<keyword evidence="3" id="KW-0482">Metalloprotease</keyword>
<dbReference type="Proteomes" id="UP000226437">
    <property type="component" value="Unassembled WGS sequence"/>
</dbReference>
<dbReference type="GO" id="GO:0080120">
    <property type="term" value="P:CAAX-box protein maturation"/>
    <property type="evidence" value="ECO:0007669"/>
    <property type="project" value="UniProtKB-ARBA"/>
</dbReference>
<reference evidence="3 4" key="1">
    <citation type="submission" date="2017-10" db="EMBL/GenBank/DDBJ databases">
        <title>The draft genome sequence of Lewinella marina KCTC 32374.</title>
        <authorList>
            <person name="Wang K."/>
        </authorList>
    </citation>
    <scope>NUCLEOTIDE SEQUENCE [LARGE SCALE GENOMIC DNA]</scope>
    <source>
        <strain evidence="3 4">MKG-38</strain>
    </source>
</reference>
<dbReference type="GO" id="GO:0006508">
    <property type="term" value="P:proteolysis"/>
    <property type="evidence" value="ECO:0007669"/>
    <property type="project" value="UniProtKB-KW"/>
</dbReference>
<feature type="transmembrane region" description="Helical" evidence="1">
    <location>
        <begin position="63"/>
        <end position="84"/>
    </location>
</feature>
<dbReference type="EMBL" id="PDLO01000011">
    <property type="protein sequence ID" value="PHK97165.1"/>
    <property type="molecule type" value="Genomic_DNA"/>
</dbReference>
<feature type="domain" description="CAAX prenyl protease 2/Lysostaphin resistance protein A-like" evidence="2">
    <location>
        <begin position="102"/>
        <end position="197"/>
    </location>
</feature>
<evidence type="ECO:0000256" key="1">
    <source>
        <dbReference type="SAM" id="Phobius"/>
    </source>
</evidence>
<sequence>MEWGYPCPAPSVIFAVIPYLRFGMTIFYNLGLLIFTAGLSRATGPGHLLRSWILPLSRRGREFSWGFAVLALACVAYHGISTLIQDIQWTWVEQIVPGQLAQSLWYDLNSVLFEELIFRGILLYMLLRRLPEIGACLISAAAFGVYHWFTQGAWGNPVAMAVVFLATGLMGYVFAFAYARTSSIALPFGLHLGWNLVNHTLFAAGPFGALLLRPVSEEAASLVSLLLYLAIPLLTLFLVNRRYPLSSKPH</sequence>
<feature type="transmembrane region" description="Helical" evidence="1">
    <location>
        <begin position="161"/>
        <end position="180"/>
    </location>
</feature>
<dbReference type="PANTHER" id="PTHR36435">
    <property type="entry name" value="SLR1288 PROTEIN"/>
    <property type="match status" value="1"/>
</dbReference>
<dbReference type="GO" id="GO:0004175">
    <property type="term" value="F:endopeptidase activity"/>
    <property type="evidence" value="ECO:0007669"/>
    <property type="project" value="UniProtKB-ARBA"/>
</dbReference>
<protein>
    <submittedName>
        <fullName evidence="3">CPBP family intramembrane metalloprotease</fullName>
    </submittedName>
</protein>
<comment type="caution">
    <text evidence="3">The sequence shown here is derived from an EMBL/GenBank/DDBJ whole genome shotgun (WGS) entry which is preliminary data.</text>
</comment>
<name>A0A2G0CB24_9BACT</name>
<dbReference type="AlphaFoldDB" id="A0A2G0CB24"/>
<feature type="transmembrane region" description="Helical" evidence="1">
    <location>
        <begin position="133"/>
        <end position="149"/>
    </location>
</feature>
<feature type="transmembrane region" description="Helical" evidence="1">
    <location>
        <begin position="20"/>
        <end position="42"/>
    </location>
</feature>
<organism evidence="3 4">
    <name type="scientific">Neolewinella marina</name>
    <dbReference type="NCBI Taxonomy" id="438751"/>
    <lineage>
        <taxon>Bacteria</taxon>
        <taxon>Pseudomonadati</taxon>
        <taxon>Bacteroidota</taxon>
        <taxon>Saprospiria</taxon>
        <taxon>Saprospirales</taxon>
        <taxon>Lewinellaceae</taxon>
        <taxon>Neolewinella</taxon>
    </lineage>
</organism>
<dbReference type="InterPro" id="IPR003675">
    <property type="entry name" value="Rce1/LyrA-like_dom"/>
</dbReference>
<accession>A0A2G0CB24</accession>
<feature type="transmembrane region" description="Helical" evidence="1">
    <location>
        <begin position="219"/>
        <end position="239"/>
    </location>
</feature>
<dbReference type="PANTHER" id="PTHR36435:SF1">
    <property type="entry name" value="CAAX AMINO TERMINAL PROTEASE FAMILY PROTEIN"/>
    <property type="match status" value="1"/>
</dbReference>
<evidence type="ECO:0000313" key="3">
    <source>
        <dbReference type="EMBL" id="PHK97165.1"/>
    </source>
</evidence>
<dbReference type="InterPro" id="IPR052710">
    <property type="entry name" value="CAAX_protease"/>
</dbReference>
<feature type="transmembrane region" description="Helical" evidence="1">
    <location>
        <begin position="104"/>
        <end position="126"/>
    </location>
</feature>
<evidence type="ECO:0000259" key="2">
    <source>
        <dbReference type="Pfam" id="PF02517"/>
    </source>
</evidence>
<evidence type="ECO:0000313" key="4">
    <source>
        <dbReference type="Proteomes" id="UP000226437"/>
    </source>
</evidence>